<dbReference type="InterPro" id="IPR031304">
    <property type="entry name" value="SLT_2"/>
</dbReference>
<name>A0ABN3UV23_9MICO</name>
<feature type="compositionally biased region" description="Low complexity" evidence="1">
    <location>
        <begin position="381"/>
        <end position="414"/>
    </location>
</feature>
<protein>
    <recommendedName>
        <fullName evidence="3">Transglycosylase SLT domain-containing protein</fullName>
    </recommendedName>
</protein>
<proteinExistence type="predicted"/>
<feature type="compositionally biased region" description="Gly residues" evidence="1">
    <location>
        <begin position="360"/>
        <end position="380"/>
    </location>
</feature>
<dbReference type="CDD" id="cd13399">
    <property type="entry name" value="Slt35-like"/>
    <property type="match status" value="1"/>
</dbReference>
<evidence type="ECO:0000256" key="1">
    <source>
        <dbReference type="SAM" id="MobiDB-lite"/>
    </source>
</evidence>
<feature type="signal peptide" evidence="2">
    <location>
        <begin position="1"/>
        <end position="29"/>
    </location>
</feature>
<dbReference type="EMBL" id="BAAARN010000003">
    <property type="protein sequence ID" value="GAA2737444.1"/>
    <property type="molecule type" value="Genomic_DNA"/>
</dbReference>
<keyword evidence="5" id="KW-1185">Reference proteome</keyword>
<dbReference type="PANTHER" id="PTHR30163:SF8">
    <property type="entry name" value="LYTIC MUREIN TRANSGLYCOSYLASE"/>
    <property type="match status" value="1"/>
</dbReference>
<feature type="compositionally biased region" description="Gly residues" evidence="1">
    <location>
        <begin position="324"/>
        <end position="351"/>
    </location>
</feature>
<dbReference type="Proteomes" id="UP001501326">
    <property type="component" value="Unassembled WGS sequence"/>
</dbReference>
<dbReference type="InterPro" id="IPR043426">
    <property type="entry name" value="MltB-like"/>
</dbReference>
<evidence type="ECO:0000259" key="3">
    <source>
        <dbReference type="Pfam" id="PF13406"/>
    </source>
</evidence>
<accession>A0ABN3UV23</accession>
<dbReference type="SUPFAM" id="SSF53955">
    <property type="entry name" value="Lysozyme-like"/>
    <property type="match status" value="1"/>
</dbReference>
<evidence type="ECO:0000313" key="5">
    <source>
        <dbReference type="Proteomes" id="UP001501326"/>
    </source>
</evidence>
<sequence>MTRVTRVNWRTIAAALPAVALIGGGLALVATDGTPTTDVVADSSPLVTVPKTAVQRPEAPSLPALPELPAPAEAAPTPVASAAGLQLTGSANGIPAAALAAYRRGAQLVDLADTECNIDWALLAAIGKVESNHGRYGGNGIDQSGTVRPGIYGIPLNGTNNTAVIRDTDGGAYDRDTTFDRAVGPMQFIPGTWRSVGVDANGDGRKDPQNLMDAVTGAAVYLCSGPGNLGNEAGARTAVLRYNQSDAYADQVLALARAYRGGYAVVPDGALSEAQRTGQPFLPTGNEATLPGPAAGAAGAGTKPSSKPKPSPSSSTPSPSSTAGSGGNGSGTSAGGSGSGSGSGGSGGSGGSTPSPSSTSGGGLTGAVGGVVGGVVGGITGQTPSSTSSSSTPKPSSSSTSSTPKPSPSSTSTPPKLPITVAPVNGKCPSGYVPEVNVVGVVVLCRLK</sequence>
<comment type="caution">
    <text evidence="4">The sequence shown here is derived from an EMBL/GenBank/DDBJ whole genome shotgun (WGS) entry which is preliminary data.</text>
</comment>
<feature type="domain" description="Transglycosylase SLT" evidence="3">
    <location>
        <begin position="182"/>
        <end position="222"/>
    </location>
</feature>
<dbReference type="Pfam" id="PF13406">
    <property type="entry name" value="SLT_2"/>
    <property type="match status" value="1"/>
</dbReference>
<feature type="region of interest" description="Disordered" evidence="1">
    <location>
        <begin position="275"/>
        <end position="418"/>
    </location>
</feature>
<keyword evidence="2" id="KW-0732">Signal</keyword>
<organism evidence="4 5">
    <name type="scientific">Pedococcus aerophilus</name>
    <dbReference type="NCBI Taxonomy" id="436356"/>
    <lineage>
        <taxon>Bacteria</taxon>
        <taxon>Bacillati</taxon>
        <taxon>Actinomycetota</taxon>
        <taxon>Actinomycetes</taxon>
        <taxon>Micrococcales</taxon>
        <taxon>Intrasporangiaceae</taxon>
        <taxon>Pedococcus</taxon>
    </lineage>
</organism>
<gene>
    <name evidence="4" type="ORF">GCM10009867_24610</name>
</gene>
<dbReference type="InterPro" id="IPR023346">
    <property type="entry name" value="Lysozyme-like_dom_sf"/>
</dbReference>
<dbReference type="Gene3D" id="1.10.530.10">
    <property type="match status" value="1"/>
</dbReference>
<dbReference type="PANTHER" id="PTHR30163">
    <property type="entry name" value="MEMBRANE-BOUND LYTIC MUREIN TRANSGLYCOSYLASE B"/>
    <property type="match status" value="1"/>
</dbReference>
<reference evidence="4 5" key="1">
    <citation type="journal article" date="2019" name="Int. J. Syst. Evol. Microbiol.">
        <title>The Global Catalogue of Microorganisms (GCM) 10K type strain sequencing project: providing services to taxonomists for standard genome sequencing and annotation.</title>
        <authorList>
            <consortium name="The Broad Institute Genomics Platform"/>
            <consortium name="The Broad Institute Genome Sequencing Center for Infectious Disease"/>
            <person name="Wu L."/>
            <person name="Ma J."/>
        </authorList>
    </citation>
    <scope>NUCLEOTIDE SEQUENCE [LARGE SCALE GENOMIC DNA]</scope>
    <source>
        <strain evidence="4 5">JCM 16378</strain>
    </source>
</reference>
<feature type="chain" id="PRO_5046026787" description="Transglycosylase SLT domain-containing protein" evidence="2">
    <location>
        <begin position="30"/>
        <end position="448"/>
    </location>
</feature>
<evidence type="ECO:0000313" key="4">
    <source>
        <dbReference type="EMBL" id="GAA2737444.1"/>
    </source>
</evidence>
<feature type="compositionally biased region" description="Low complexity" evidence="1">
    <location>
        <begin position="312"/>
        <end position="323"/>
    </location>
</feature>
<feature type="compositionally biased region" description="Low complexity" evidence="1">
    <location>
        <begin position="291"/>
        <end position="305"/>
    </location>
</feature>
<evidence type="ECO:0000256" key="2">
    <source>
        <dbReference type="SAM" id="SignalP"/>
    </source>
</evidence>